<protein>
    <submittedName>
        <fullName evidence="7">Putative enzyme</fullName>
        <ecNumber evidence="7">1.13.-.-</ecNumber>
    </submittedName>
</protein>
<evidence type="ECO:0000313" key="7">
    <source>
        <dbReference type="EMBL" id="SCM81399.1"/>
    </source>
</evidence>
<evidence type="ECO:0000256" key="2">
    <source>
        <dbReference type="ARBA" id="ARBA00007581"/>
    </source>
</evidence>
<evidence type="ECO:0000256" key="1">
    <source>
        <dbReference type="ARBA" id="ARBA00001947"/>
    </source>
</evidence>
<dbReference type="CDD" id="cd07363">
    <property type="entry name" value="45_DOPA_Dioxygenase"/>
    <property type="match status" value="1"/>
</dbReference>
<dbReference type="GO" id="GO:0008198">
    <property type="term" value="F:ferrous iron binding"/>
    <property type="evidence" value="ECO:0007669"/>
    <property type="project" value="InterPro"/>
</dbReference>
<dbReference type="NCBIfam" id="NF007914">
    <property type="entry name" value="PRK10628.1"/>
    <property type="match status" value="1"/>
</dbReference>
<keyword evidence="4" id="KW-0862">Zinc</keyword>
<feature type="domain" description="Extradiol ring-cleavage dioxygenase class III enzyme subunit B" evidence="6">
    <location>
        <begin position="25"/>
        <end position="237"/>
    </location>
</feature>
<evidence type="ECO:0000256" key="5">
    <source>
        <dbReference type="ARBA" id="ARBA00023002"/>
    </source>
</evidence>
<comment type="cofactor">
    <cofactor evidence="1">
        <name>Zn(2+)</name>
        <dbReference type="ChEBI" id="CHEBI:29105"/>
    </cofactor>
</comment>
<proteinExistence type="inferred from homology"/>
<dbReference type="EMBL" id="FMJE01000003">
    <property type="protein sequence ID" value="SCM81399.1"/>
    <property type="molecule type" value="Genomic_DNA"/>
</dbReference>
<dbReference type="SUPFAM" id="SSF53213">
    <property type="entry name" value="LigB-like"/>
    <property type="match status" value="1"/>
</dbReference>
<sequence>MTNVTKFPLLFVGHGSPLNAIEDNKYTKGWQEIAGKIPKPSAILSVSAHWYTQGSKVNDAEKPRTVYDMYGFPDELYKVSYNVPGAPELAKITKQLIQGKVEFDNSWGIDHGTWSVLCKMYPEANIPVYQLSIDGNASAEVHFQIGRNLRNLREKGVLLFASGNVVHNLSKVDWKMDGGYSWAVEFDGYIRDKILAREYQDVINYTSAGKSAELAFYYPDHFYPLLYVLGASEATDRISIYNESCTLGSLSMTSYLFE</sequence>
<name>A0A212LVG0_9FIRM</name>
<dbReference type="InterPro" id="IPR004183">
    <property type="entry name" value="Xdiol_dOase_suB"/>
</dbReference>
<dbReference type="GO" id="GO:0016702">
    <property type="term" value="F:oxidoreductase activity, acting on single donors with incorporation of molecular oxygen, incorporation of two atoms of oxygen"/>
    <property type="evidence" value="ECO:0007669"/>
    <property type="project" value="UniProtKB-ARBA"/>
</dbReference>
<dbReference type="RefSeq" id="WP_288184439.1">
    <property type="nucleotide sequence ID" value="NZ_LT608335.1"/>
</dbReference>
<reference evidence="7" key="1">
    <citation type="submission" date="2016-08" db="EMBL/GenBank/DDBJ databases">
        <authorList>
            <person name="Seilhamer J.J."/>
        </authorList>
    </citation>
    <scope>NUCLEOTIDE SEQUENCE</scope>
    <source>
        <strain evidence="7">86</strain>
    </source>
</reference>
<dbReference type="Gene3D" id="3.40.830.10">
    <property type="entry name" value="LigB-like"/>
    <property type="match status" value="1"/>
</dbReference>
<gene>
    <name evidence="7" type="primary">ygiD</name>
    <name evidence="7" type="ORF">KL86SPO_31578</name>
</gene>
<keyword evidence="3" id="KW-0479">Metal-binding</keyword>
<dbReference type="PANTHER" id="PTHR30096">
    <property type="entry name" value="4,5-DOPA DIOXYGENASE EXTRADIOL-LIKE PROTEIN"/>
    <property type="match status" value="1"/>
</dbReference>
<organism evidence="7">
    <name type="scientific">uncultured Sporomusa sp</name>
    <dbReference type="NCBI Taxonomy" id="307249"/>
    <lineage>
        <taxon>Bacteria</taxon>
        <taxon>Bacillati</taxon>
        <taxon>Bacillota</taxon>
        <taxon>Negativicutes</taxon>
        <taxon>Selenomonadales</taxon>
        <taxon>Sporomusaceae</taxon>
        <taxon>Sporomusa</taxon>
        <taxon>environmental samples</taxon>
    </lineage>
</organism>
<evidence type="ECO:0000256" key="3">
    <source>
        <dbReference type="ARBA" id="ARBA00022723"/>
    </source>
</evidence>
<dbReference type="AlphaFoldDB" id="A0A212LVG0"/>
<dbReference type="GO" id="GO:0008270">
    <property type="term" value="F:zinc ion binding"/>
    <property type="evidence" value="ECO:0007669"/>
    <property type="project" value="InterPro"/>
</dbReference>
<dbReference type="PIRSF" id="PIRSF006157">
    <property type="entry name" value="Doxgns_DODA"/>
    <property type="match status" value="1"/>
</dbReference>
<comment type="similarity">
    <text evidence="2">Belongs to the DODA-type extradiol aromatic ring-opening dioxygenase family.</text>
</comment>
<accession>A0A212LVG0</accession>
<evidence type="ECO:0000259" key="6">
    <source>
        <dbReference type="Pfam" id="PF02900"/>
    </source>
</evidence>
<dbReference type="Pfam" id="PF02900">
    <property type="entry name" value="LigB"/>
    <property type="match status" value="1"/>
</dbReference>
<keyword evidence="5 7" id="KW-0560">Oxidoreductase</keyword>
<evidence type="ECO:0000256" key="4">
    <source>
        <dbReference type="ARBA" id="ARBA00022833"/>
    </source>
</evidence>
<dbReference type="PANTHER" id="PTHR30096:SF0">
    <property type="entry name" value="4,5-DOPA DIOXYGENASE EXTRADIOL-LIKE PROTEIN"/>
    <property type="match status" value="1"/>
</dbReference>
<dbReference type="EC" id="1.13.-.-" evidence="7"/>
<dbReference type="InterPro" id="IPR014436">
    <property type="entry name" value="Extradiol_dOase_DODA"/>
</dbReference>